<dbReference type="EMBL" id="JAXQNO010000007">
    <property type="protein sequence ID" value="KAK4793923.1"/>
    <property type="molecule type" value="Genomic_DNA"/>
</dbReference>
<dbReference type="PANTHER" id="PTHR47458:SF1">
    <property type="entry name" value="SMAD_FHA DOMAIN-CONTAINING PROTEIN"/>
    <property type="match status" value="1"/>
</dbReference>
<reference evidence="1 2" key="1">
    <citation type="journal article" date="2023" name="Hortic Res">
        <title>Pangenome of water caltrop reveals structural variations and asymmetric subgenome divergence after allopolyploidization.</title>
        <authorList>
            <person name="Zhang X."/>
            <person name="Chen Y."/>
            <person name="Wang L."/>
            <person name="Yuan Y."/>
            <person name="Fang M."/>
            <person name="Shi L."/>
            <person name="Lu R."/>
            <person name="Comes H.P."/>
            <person name="Ma Y."/>
            <person name="Chen Y."/>
            <person name="Huang G."/>
            <person name="Zhou Y."/>
            <person name="Zheng Z."/>
            <person name="Qiu Y."/>
        </authorList>
    </citation>
    <scope>NUCLEOTIDE SEQUENCE [LARGE SCALE GENOMIC DNA]</scope>
    <source>
        <strain evidence="1">F231</strain>
    </source>
</reference>
<organism evidence="1 2">
    <name type="scientific">Trapa natans</name>
    <name type="common">Water chestnut</name>
    <dbReference type="NCBI Taxonomy" id="22666"/>
    <lineage>
        <taxon>Eukaryota</taxon>
        <taxon>Viridiplantae</taxon>
        <taxon>Streptophyta</taxon>
        <taxon>Embryophyta</taxon>
        <taxon>Tracheophyta</taxon>
        <taxon>Spermatophyta</taxon>
        <taxon>Magnoliopsida</taxon>
        <taxon>eudicotyledons</taxon>
        <taxon>Gunneridae</taxon>
        <taxon>Pentapetalae</taxon>
        <taxon>rosids</taxon>
        <taxon>malvids</taxon>
        <taxon>Myrtales</taxon>
        <taxon>Lythraceae</taxon>
        <taxon>Trapa</taxon>
    </lineage>
</organism>
<comment type="caution">
    <text evidence="1">The sequence shown here is derived from an EMBL/GenBank/DDBJ whole genome shotgun (WGS) entry which is preliminary data.</text>
</comment>
<gene>
    <name evidence="1" type="ORF">SAY86_011917</name>
</gene>
<accession>A0AAN7RCE4</accession>
<name>A0AAN7RCE4_TRANT</name>
<keyword evidence="2" id="KW-1185">Reference proteome</keyword>
<evidence type="ECO:0000313" key="1">
    <source>
        <dbReference type="EMBL" id="KAK4793923.1"/>
    </source>
</evidence>
<dbReference type="AlphaFoldDB" id="A0AAN7RCE4"/>
<sequence length="63" mass="7597">MRESRETQLRAFYSTTEEISLLFVKQQEQLKVMQRNNLLRTLEWTLISRFHVALLLTILLMQS</sequence>
<dbReference type="PANTHER" id="PTHR47458">
    <property type="entry name" value="SMAD/FHA DOMAIN-CONTAINING PROTEIN"/>
    <property type="match status" value="1"/>
</dbReference>
<proteinExistence type="predicted"/>
<evidence type="ECO:0000313" key="2">
    <source>
        <dbReference type="Proteomes" id="UP001346149"/>
    </source>
</evidence>
<dbReference type="Proteomes" id="UP001346149">
    <property type="component" value="Unassembled WGS sequence"/>
</dbReference>
<protein>
    <submittedName>
        <fullName evidence="1">Uncharacterized protein</fullName>
    </submittedName>
</protein>